<dbReference type="GeneID" id="54549556"/>
<proteinExistence type="predicted"/>
<feature type="compositionally biased region" description="Low complexity" evidence="1">
    <location>
        <begin position="169"/>
        <end position="228"/>
    </location>
</feature>
<feature type="region of interest" description="Disordered" evidence="1">
    <location>
        <begin position="44"/>
        <end position="66"/>
    </location>
</feature>
<dbReference type="RefSeq" id="XP_033653976.1">
    <property type="nucleotide sequence ID" value="XM_033796381.1"/>
</dbReference>
<feature type="compositionally biased region" description="Polar residues" evidence="1">
    <location>
        <begin position="286"/>
        <end position="300"/>
    </location>
</feature>
<organism evidence="2 3">
    <name type="scientific">Westerdykella ornata</name>
    <dbReference type="NCBI Taxonomy" id="318751"/>
    <lineage>
        <taxon>Eukaryota</taxon>
        <taxon>Fungi</taxon>
        <taxon>Dikarya</taxon>
        <taxon>Ascomycota</taxon>
        <taxon>Pezizomycotina</taxon>
        <taxon>Dothideomycetes</taxon>
        <taxon>Pleosporomycetidae</taxon>
        <taxon>Pleosporales</taxon>
        <taxon>Sporormiaceae</taxon>
        <taxon>Westerdykella</taxon>
    </lineage>
</organism>
<evidence type="ECO:0000313" key="2">
    <source>
        <dbReference type="EMBL" id="KAF2276437.1"/>
    </source>
</evidence>
<name>A0A6A6JJ02_WESOR</name>
<dbReference type="AlphaFoldDB" id="A0A6A6JJ02"/>
<feature type="compositionally biased region" description="Basic and acidic residues" evidence="1">
    <location>
        <begin position="57"/>
        <end position="66"/>
    </location>
</feature>
<evidence type="ECO:0000313" key="3">
    <source>
        <dbReference type="Proteomes" id="UP000800097"/>
    </source>
</evidence>
<feature type="compositionally biased region" description="Pro residues" evidence="1">
    <location>
        <begin position="337"/>
        <end position="346"/>
    </location>
</feature>
<sequence>MVDVAVSAQLEQWAFDNKSRAQHPDSSASSPQLCHAESETLRLHVDAPTVDDSTSPESKKALSVDLQDRYLSSEEDLSPMEMSDAEDEVASIHEAEQACCQARKMSVSRYERGKSCDMAVLVSYVSAGRPKVIDLAALASPVRDLPQRSASLAQLPMDSISKLKKMEQSSQLSSSAPSTISRPVSPASSRPASRRPSTTYVPSSNNSSSLRISASSSSFTDGSTRSNSPAVSEVVNPPASVSTHRPPALMQHRSSLYVPSSSSQTRPFPPLTPLSPETPSFLSSDPYESSTTSAASPIIKSSTHKRLRSISQRLALAKIAITPSTRKWDTRINGRPNPLPPTPATPYTPMTPQTAPIAASSSSFSPPKGLRRHSRLSRPTSVRDPSPEIPPVPQSARLPPTTTQRPSMQKLVPRGADEREPILELPPCPDEPEDAGRSGQGSAASVKSSRRIRKRKSLMDLL</sequence>
<feature type="region of interest" description="Disordered" evidence="1">
    <location>
        <begin position="17"/>
        <end position="36"/>
    </location>
</feature>
<protein>
    <submittedName>
        <fullName evidence="2">Uncharacterized protein</fullName>
    </submittedName>
</protein>
<accession>A0A6A6JJ02</accession>
<reference evidence="2" key="1">
    <citation type="journal article" date="2020" name="Stud. Mycol.">
        <title>101 Dothideomycetes genomes: a test case for predicting lifestyles and emergence of pathogens.</title>
        <authorList>
            <person name="Haridas S."/>
            <person name="Albert R."/>
            <person name="Binder M."/>
            <person name="Bloem J."/>
            <person name="Labutti K."/>
            <person name="Salamov A."/>
            <person name="Andreopoulos B."/>
            <person name="Baker S."/>
            <person name="Barry K."/>
            <person name="Bills G."/>
            <person name="Bluhm B."/>
            <person name="Cannon C."/>
            <person name="Castanera R."/>
            <person name="Culley D."/>
            <person name="Daum C."/>
            <person name="Ezra D."/>
            <person name="Gonzalez J."/>
            <person name="Henrissat B."/>
            <person name="Kuo A."/>
            <person name="Liang C."/>
            <person name="Lipzen A."/>
            <person name="Lutzoni F."/>
            <person name="Magnuson J."/>
            <person name="Mondo S."/>
            <person name="Nolan M."/>
            <person name="Ohm R."/>
            <person name="Pangilinan J."/>
            <person name="Park H.-J."/>
            <person name="Ramirez L."/>
            <person name="Alfaro M."/>
            <person name="Sun H."/>
            <person name="Tritt A."/>
            <person name="Yoshinaga Y."/>
            <person name="Zwiers L.-H."/>
            <person name="Turgeon B."/>
            <person name="Goodwin S."/>
            <person name="Spatafora J."/>
            <person name="Crous P."/>
            <person name="Grigoriev I."/>
        </authorList>
    </citation>
    <scope>NUCLEOTIDE SEQUENCE</scope>
    <source>
        <strain evidence="2">CBS 379.55</strain>
    </source>
</reference>
<gene>
    <name evidence="2" type="ORF">EI97DRAFT_39803</name>
</gene>
<feature type="region of interest" description="Disordered" evidence="1">
    <location>
        <begin position="164"/>
        <end position="300"/>
    </location>
</feature>
<dbReference type="EMBL" id="ML986493">
    <property type="protein sequence ID" value="KAF2276437.1"/>
    <property type="molecule type" value="Genomic_DNA"/>
</dbReference>
<dbReference type="Proteomes" id="UP000800097">
    <property type="component" value="Unassembled WGS sequence"/>
</dbReference>
<keyword evidence="3" id="KW-1185">Reference proteome</keyword>
<feature type="compositionally biased region" description="Low complexity" evidence="1">
    <location>
        <begin position="274"/>
        <end position="284"/>
    </location>
</feature>
<feature type="compositionally biased region" description="Polar residues" evidence="1">
    <location>
        <begin position="252"/>
        <end position="266"/>
    </location>
</feature>
<feature type="region of interest" description="Disordered" evidence="1">
    <location>
        <begin position="327"/>
        <end position="462"/>
    </location>
</feature>
<evidence type="ECO:0000256" key="1">
    <source>
        <dbReference type="SAM" id="MobiDB-lite"/>
    </source>
</evidence>
<dbReference type="OrthoDB" id="3926619at2759"/>
<feature type="compositionally biased region" description="Low complexity" evidence="1">
    <location>
        <begin position="347"/>
        <end position="367"/>
    </location>
</feature>